<organism evidence="1 2">
    <name type="scientific">Actinopolymorpha pittospori</name>
    <dbReference type="NCBI Taxonomy" id="648752"/>
    <lineage>
        <taxon>Bacteria</taxon>
        <taxon>Bacillati</taxon>
        <taxon>Actinomycetota</taxon>
        <taxon>Actinomycetes</taxon>
        <taxon>Propionibacteriales</taxon>
        <taxon>Actinopolymorphaceae</taxon>
        <taxon>Actinopolymorpha</taxon>
    </lineage>
</organism>
<accession>A0A927MXB2</accession>
<proteinExistence type="predicted"/>
<comment type="caution">
    <text evidence="1">The sequence shown here is derived from an EMBL/GenBank/DDBJ whole genome shotgun (WGS) entry which is preliminary data.</text>
</comment>
<name>A0A927MXB2_9ACTN</name>
<sequence length="112" mass="12499">MRLRGNSFQVLVYAGPDQLTGKDTYLTESTRDRREAGKVRTRLLAKVDQQRTGSTKRLADGGRVTDEAWVNAAKHFDEEQLMALVSQIAVINAFNRVITQQLGGDYQPGQFG</sequence>
<dbReference type="Proteomes" id="UP000638648">
    <property type="component" value="Unassembled WGS sequence"/>
</dbReference>
<evidence type="ECO:0008006" key="3">
    <source>
        <dbReference type="Google" id="ProtNLM"/>
    </source>
</evidence>
<gene>
    <name evidence="1" type="ORF">HEB94_005034</name>
</gene>
<evidence type="ECO:0000313" key="2">
    <source>
        <dbReference type="Proteomes" id="UP000638648"/>
    </source>
</evidence>
<reference evidence="1" key="1">
    <citation type="submission" date="2020-10" db="EMBL/GenBank/DDBJ databases">
        <title>Sequencing the genomes of 1000 actinobacteria strains.</title>
        <authorList>
            <person name="Klenk H.-P."/>
        </authorList>
    </citation>
    <scope>NUCLEOTIDE SEQUENCE</scope>
    <source>
        <strain evidence="1">DSM 45354</strain>
    </source>
</reference>
<protein>
    <recommendedName>
        <fullName evidence="3">Alkylhydroperoxidase</fullName>
    </recommendedName>
</protein>
<dbReference type="InterPro" id="IPR029032">
    <property type="entry name" value="AhpD-like"/>
</dbReference>
<evidence type="ECO:0000313" key="1">
    <source>
        <dbReference type="EMBL" id="MBE1608186.1"/>
    </source>
</evidence>
<dbReference type="EMBL" id="JADBEM010000001">
    <property type="protein sequence ID" value="MBE1608186.1"/>
    <property type="molecule type" value="Genomic_DNA"/>
</dbReference>
<keyword evidence="2" id="KW-1185">Reference proteome</keyword>
<dbReference type="AlphaFoldDB" id="A0A927MXB2"/>
<dbReference type="SUPFAM" id="SSF69118">
    <property type="entry name" value="AhpD-like"/>
    <property type="match status" value="1"/>
</dbReference>
<dbReference type="Gene3D" id="1.20.1290.10">
    <property type="entry name" value="AhpD-like"/>
    <property type="match status" value="1"/>
</dbReference>
<dbReference type="RefSeq" id="WP_192752007.1">
    <property type="nucleotide sequence ID" value="NZ_BAABJL010000185.1"/>
</dbReference>